<dbReference type="Proteomes" id="UP000252124">
    <property type="component" value="Unassembled WGS sequence"/>
</dbReference>
<reference evidence="1 2" key="1">
    <citation type="submission" date="2018-06" db="EMBL/GenBank/DDBJ databases">
        <title>Genomic Encyclopedia of Type Strains, Phase III (KMG-III): the genomes of soil and plant-associated and newly described type strains.</title>
        <authorList>
            <person name="Whitman W."/>
        </authorList>
    </citation>
    <scope>NUCLEOTIDE SEQUENCE [LARGE SCALE GENOMIC DNA]</scope>
    <source>
        <strain evidence="1 2">CECT 7342</strain>
    </source>
</reference>
<comment type="caution">
    <text evidence="1">The sequence shown here is derived from an EMBL/GenBank/DDBJ whole genome shotgun (WGS) entry which is preliminary data.</text>
</comment>
<dbReference type="RefSeq" id="WP_088588654.1">
    <property type="nucleotide sequence ID" value="NZ_CADIJU010000003.1"/>
</dbReference>
<dbReference type="EMBL" id="QNRM01000003">
    <property type="protein sequence ID" value="RBP21116.1"/>
    <property type="molecule type" value="Genomic_DNA"/>
</dbReference>
<keyword evidence="2" id="KW-1185">Reference proteome</keyword>
<name>A0ABX9GF01_9BURK</name>
<accession>A0ABX9GF01</accession>
<sequence>MHYVVYLDEFGHIGPFVSRDHERHRTSPVFGFGGLLLPVAAVRDFAIYFYKLKCRLLKFELERQDQPAYRWEKKGAQLYTVKNVEKYRELRTGTARLLNQLRQFGGHVIYGGEHKTTDTAAHEPAKVFMHHLLQLVRQADQFCAARDATFMVLLDEQQAGSVWRETNVEACTLAMFAAETDRCRALVEPPLQGESHLFQTLQCADWICGLIGRLCAYQVESSQYDDWEIFHHYFHDRMKAAALPYSGLDARGIA</sequence>
<proteinExistence type="predicted"/>
<dbReference type="Pfam" id="PF12686">
    <property type="entry name" value="DUF3800"/>
    <property type="match status" value="1"/>
</dbReference>
<evidence type="ECO:0000313" key="1">
    <source>
        <dbReference type="EMBL" id="RBP21116.1"/>
    </source>
</evidence>
<evidence type="ECO:0000313" key="2">
    <source>
        <dbReference type="Proteomes" id="UP000252124"/>
    </source>
</evidence>
<protein>
    <submittedName>
        <fullName evidence="1">Uncharacterized protein DUF3800</fullName>
    </submittedName>
</protein>
<dbReference type="InterPro" id="IPR024524">
    <property type="entry name" value="DUF3800"/>
</dbReference>
<gene>
    <name evidence="1" type="ORF">DFP87_103362</name>
</gene>
<organism evidence="1 2">
    <name type="scientific">Achromobacter marplatensis</name>
    <dbReference type="NCBI Taxonomy" id="470868"/>
    <lineage>
        <taxon>Bacteria</taxon>
        <taxon>Pseudomonadati</taxon>
        <taxon>Pseudomonadota</taxon>
        <taxon>Betaproteobacteria</taxon>
        <taxon>Burkholderiales</taxon>
        <taxon>Alcaligenaceae</taxon>
        <taxon>Achromobacter</taxon>
    </lineage>
</organism>
<dbReference type="GeneID" id="99730532"/>